<dbReference type="InterPro" id="IPR058541">
    <property type="entry name" value="Ig_TPPC8_1st"/>
</dbReference>
<proteinExistence type="predicted"/>
<sequence>MRCTREGNDDKLPDPWQSCLDVKYRGLERGLELARRSVLSKINAYSKDATLDSSSVPSLSDLPLTTPVKQHGTMLTKEDRDCIQNFLETMLKQCIIPFVEKQLKLLNEQINARRGLSRSLTTGVRKLFSANTQPQSNISYSQESNEMQTRRLADMCFMFGLYSFAYQIYQSIKKEFALDQAGLYYAGALEMAAITYYLSNTNLNQYPQRYMENAIEYYTNTCLRPLLGVRAALLNSVILDSIDLNIEAASQLLRLANMENDLLSGMLEMRASEMFSKGNMPRKMAFHYILAGHRFFKCGLFKLSFDCYRNALPLFLHKQWSFAEDHLLYKLASESNNCTSLREALEWCSEIIKSLWTSQQQDADQQLTFIKLYLYLLKSYALDDNNNIPLIDIPFIKSQNVIVIHGDRPLRSCSDDHKDTINWKDVELAAYNKLNGSSLNFKSTPLVSDSTTDNSEMRCTPPFERLRFQFEFQNPFDISLTLKNIHLGLRNDTDLLELSSIDELVLEPKQRVDDVQLYVIPSDEVTEVHVTSVVFDVVVETLCVTAQIALSLRGARLCTATASKQVLYGKDERLNVSISAKRWPLLETEMIQPSSSIMQTYCNQISYVDCDLINIGSVPVQSFCIATNQFDLINVFDGDDSHSGAFKWISMEHCLSPINRNILLFKPVGNDHIAIGQRRRIRIAVRSPSEEVKGYRICLLLFYVGDNGMYREQRQTLSVDTRAVLSTSMRMVDESNGICVLSATNLISKRNSQLIANVELIRIKSIVNTDLRHSSTPPNVFLRTIRNRNGSFQLLSVLNHLDRENNKTKYISVHLECEQMDNYCFIVSSNNVNNSLTNLIYITNNNSDINDDNISFEWPSSPIANNDFNNYSMDSVNNKSLLSLSFAVLWRAMIGENIIKDPFPLVSSVLTDYKFMSAL</sequence>
<dbReference type="WBParaSite" id="ASIM_0000127201-mRNA-1">
    <property type="protein sequence ID" value="ASIM_0000127201-mRNA-1"/>
    <property type="gene ID" value="ASIM_0000127201"/>
</dbReference>
<dbReference type="PANTHER" id="PTHR12975">
    <property type="entry name" value="TRANSPORT PROTEIN TRAPP"/>
    <property type="match status" value="1"/>
</dbReference>
<reference evidence="4" key="1">
    <citation type="submission" date="2017-02" db="UniProtKB">
        <authorList>
            <consortium name="WormBaseParasite"/>
        </authorList>
    </citation>
    <scope>IDENTIFICATION</scope>
</reference>
<reference evidence="2 3" key="2">
    <citation type="submission" date="2018-11" db="EMBL/GenBank/DDBJ databases">
        <authorList>
            <consortium name="Pathogen Informatics"/>
        </authorList>
    </citation>
    <scope>NUCLEOTIDE SEQUENCE [LARGE SCALE GENOMIC DNA]</scope>
</reference>
<organism evidence="4">
    <name type="scientific">Anisakis simplex</name>
    <name type="common">Herring worm</name>
    <dbReference type="NCBI Taxonomy" id="6269"/>
    <lineage>
        <taxon>Eukaryota</taxon>
        <taxon>Metazoa</taxon>
        <taxon>Ecdysozoa</taxon>
        <taxon>Nematoda</taxon>
        <taxon>Chromadorea</taxon>
        <taxon>Rhabditida</taxon>
        <taxon>Spirurina</taxon>
        <taxon>Ascaridomorpha</taxon>
        <taxon>Ascaridoidea</taxon>
        <taxon>Anisakidae</taxon>
        <taxon>Anisakis</taxon>
        <taxon>Anisakis simplex complex</taxon>
    </lineage>
</organism>
<evidence type="ECO:0000313" key="3">
    <source>
        <dbReference type="Proteomes" id="UP000267096"/>
    </source>
</evidence>
<evidence type="ECO:0000313" key="2">
    <source>
        <dbReference type="EMBL" id="VDK18475.1"/>
    </source>
</evidence>
<dbReference type="Pfam" id="PF24545">
    <property type="entry name" value="Ig_TPPC8_1st"/>
    <property type="match status" value="1"/>
</dbReference>
<dbReference type="Pfam" id="PF12739">
    <property type="entry name" value="TRAPPC-Trs85"/>
    <property type="match status" value="1"/>
</dbReference>
<dbReference type="Proteomes" id="UP000267096">
    <property type="component" value="Unassembled WGS sequence"/>
</dbReference>
<gene>
    <name evidence="2" type="ORF">ASIM_LOCUS1161</name>
</gene>
<dbReference type="InterPro" id="IPR024420">
    <property type="entry name" value="TRAPP_III_complex_Trs85"/>
</dbReference>
<name>A0A0M3J177_ANISI</name>
<dbReference type="EMBL" id="UYRR01001102">
    <property type="protein sequence ID" value="VDK18475.1"/>
    <property type="molecule type" value="Genomic_DNA"/>
</dbReference>
<feature type="domain" description="TPPC8 first Ig-like" evidence="1">
    <location>
        <begin position="416"/>
        <end position="596"/>
    </location>
</feature>
<evidence type="ECO:0000259" key="1">
    <source>
        <dbReference type="Pfam" id="PF24545"/>
    </source>
</evidence>
<dbReference type="AlphaFoldDB" id="A0A0M3J177"/>
<dbReference type="PANTHER" id="PTHR12975:SF6">
    <property type="entry name" value="TRAFFICKING PROTEIN PARTICLE COMPLEX SUBUNIT 8"/>
    <property type="match status" value="1"/>
</dbReference>
<protein>
    <submittedName>
        <fullName evidence="4">Trafficking protein particle complex subunit 8 (inferred by orthology to a human protein)</fullName>
    </submittedName>
</protein>
<keyword evidence="3" id="KW-1185">Reference proteome</keyword>
<dbReference type="OrthoDB" id="203724at2759"/>
<dbReference type="GO" id="GO:1990072">
    <property type="term" value="C:TRAPPIII protein complex"/>
    <property type="evidence" value="ECO:0007669"/>
    <property type="project" value="TreeGrafter"/>
</dbReference>
<evidence type="ECO:0000313" key="4">
    <source>
        <dbReference type="WBParaSite" id="ASIM_0000127201-mRNA-1"/>
    </source>
</evidence>
<accession>A0A0M3J177</accession>